<accession>A0A2M4B6F1</accession>
<feature type="signal peptide" evidence="1">
    <location>
        <begin position="1"/>
        <end position="20"/>
    </location>
</feature>
<evidence type="ECO:0000256" key="1">
    <source>
        <dbReference type="SAM" id="SignalP"/>
    </source>
</evidence>
<name>A0A2M4B6F1_9DIPT</name>
<feature type="chain" id="PRO_5014805064" evidence="1">
    <location>
        <begin position="21"/>
        <end position="140"/>
    </location>
</feature>
<keyword evidence="1" id="KW-0732">Signal</keyword>
<dbReference type="AlphaFoldDB" id="A0A2M4B6F1"/>
<organism evidence="2">
    <name type="scientific">Anopheles triannulatus</name>
    <dbReference type="NCBI Taxonomy" id="58253"/>
    <lineage>
        <taxon>Eukaryota</taxon>
        <taxon>Metazoa</taxon>
        <taxon>Ecdysozoa</taxon>
        <taxon>Arthropoda</taxon>
        <taxon>Hexapoda</taxon>
        <taxon>Insecta</taxon>
        <taxon>Pterygota</taxon>
        <taxon>Neoptera</taxon>
        <taxon>Endopterygota</taxon>
        <taxon>Diptera</taxon>
        <taxon>Nematocera</taxon>
        <taxon>Culicoidea</taxon>
        <taxon>Culicidae</taxon>
        <taxon>Anophelinae</taxon>
        <taxon>Anopheles</taxon>
    </lineage>
</organism>
<sequence length="140" mass="15242">MVHTVVYLVAFACKLRFADCQARIVHETIEPGYGTLQLAGKLANGLERGQIELHRDECSPAFAVLALLLHLLSDLLDGCLCFGHVAARHYDGGLSAHQRFGGLVAEPRVGTGDDEGFVTQRKGRPYAAPFPELVQPQQCD</sequence>
<dbReference type="EMBL" id="GGFK01015314">
    <property type="protein sequence ID" value="MBW48635.1"/>
    <property type="molecule type" value="Transcribed_RNA"/>
</dbReference>
<reference evidence="2" key="1">
    <citation type="submission" date="2018-01" db="EMBL/GenBank/DDBJ databases">
        <title>An insight into the sialome of Amazonian anophelines.</title>
        <authorList>
            <person name="Ribeiro J.M."/>
            <person name="Scarpassa V."/>
            <person name="Calvo E."/>
        </authorList>
    </citation>
    <scope>NUCLEOTIDE SEQUENCE</scope>
    <source>
        <tissue evidence="2">Salivary glands</tissue>
    </source>
</reference>
<evidence type="ECO:0000313" key="2">
    <source>
        <dbReference type="EMBL" id="MBW48635.1"/>
    </source>
</evidence>
<proteinExistence type="predicted"/>
<protein>
    <submittedName>
        <fullName evidence="2">Putative secreted protein</fullName>
    </submittedName>
</protein>